<evidence type="ECO:0000259" key="9">
    <source>
        <dbReference type="Pfam" id="PF01261"/>
    </source>
</evidence>
<evidence type="ECO:0000256" key="3">
    <source>
        <dbReference type="ARBA" id="ARBA00021759"/>
    </source>
</evidence>
<keyword evidence="6" id="KW-0378">Hydrolase</keyword>
<organism evidence="10 11">
    <name type="scientific">Gonapodya prolifera (strain JEL478)</name>
    <name type="common">Monoblepharis prolifera</name>
    <dbReference type="NCBI Taxonomy" id="1344416"/>
    <lineage>
        <taxon>Eukaryota</taxon>
        <taxon>Fungi</taxon>
        <taxon>Fungi incertae sedis</taxon>
        <taxon>Chytridiomycota</taxon>
        <taxon>Chytridiomycota incertae sedis</taxon>
        <taxon>Monoblepharidomycetes</taxon>
        <taxon>Monoblepharidales</taxon>
        <taxon>Gonapodyaceae</taxon>
        <taxon>Gonapodya</taxon>
    </lineage>
</organism>
<dbReference type="GO" id="GO:0003906">
    <property type="term" value="F:DNA-(apurinic or apyrimidinic site) endonuclease activity"/>
    <property type="evidence" value="ECO:0007669"/>
    <property type="project" value="EnsemblFungi"/>
</dbReference>
<evidence type="ECO:0000256" key="8">
    <source>
        <dbReference type="ARBA" id="ARBA00023204"/>
    </source>
</evidence>
<proteinExistence type="inferred from homology"/>
<keyword evidence="11" id="KW-1185">Reference proteome</keyword>
<keyword evidence="7" id="KW-0862">Zinc</keyword>
<keyword evidence="4" id="KW-0479">Metal-binding</keyword>
<dbReference type="GO" id="GO:0005739">
    <property type="term" value="C:mitochondrion"/>
    <property type="evidence" value="ECO:0007669"/>
    <property type="project" value="EnsemblFungi"/>
</dbReference>
<dbReference type="PANTHER" id="PTHR21445:SF0">
    <property type="entry name" value="APURINIC-APYRIMIDINIC ENDONUCLEASE"/>
    <property type="match status" value="1"/>
</dbReference>
<name>A0A139AHP7_GONPJ</name>
<dbReference type="OMA" id="HPGSHLR"/>
<comment type="similarity">
    <text evidence="2">Belongs to the AP endonuclease 2 family.</text>
</comment>
<keyword evidence="10" id="KW-0540">Nuclease</keyword>
<dbReference type="SMART" id="SM00518">
    <property type="entry name" value="AP2Ec"/>
    <property type="match status" value="1"/>
</dbReference>
<reference evidence="10 11" key="1">
    <citation type="journal article" date="2015" name="Genome Biol. Evol.">
        <title>Phylogenomic analyses indicate that early fungi evolved digesting cell walls of algal ancestors of land plants.</title>
        <authorList>
            <person name="Chang Y."/>
            <person name="Wang S."/>
            <person name="Sekimoto S."/>
            <person name="Aerts A.L."/>
            <person name="Choi C."/>
            <person name="Clum A."/>
            <person name="LaButti K.M."/>
            <person name="Lindquist E.A."/>
            <person name="Yee Ngan C."/>
            <person name="Ohm R.A."/>
            <person name="Salamov A.A."/>
            <person name="Grigoriev I.V."/>
            <person name="Spatafora J.W."/>
            <person name="Berbee M.L."/>
        </authorList>
    </citation>
    <scope>NUCLEOTIDE SEQUENCE [LARGE SCALE GENOMIC DNA]</scope>
    <source>
        <strain evidence="10 11">JEL478</strain>
    </source>
</reference>
<dbReference type="CDD" id="cd00019">
    <property type="entry name" value="AP2Ec"/>
    <property type="match status" value="1"/>
</dbReference>
<dbReference type="GO" id="GO:0008270">
    <property type="term" value="F:zinc ion binding"/>
    <property type="evidence" value="ECO:0007669"/>
    <property type="project" value="InterPro"/>
</dbReference>
<evidence type="ECO:0000313" key="11">
    <source>
        <dbReference type="Proteomes" id="UP000070544"/>
    </source>
</evidence>
<dbReference type="FunFam" id="3.20.20.150:FF:000001">
    <property type="entry name" value="Probable endonuclease 4"/>
    <property type="match status" value="1"/>
</dbReference>
<dbReference type="Pfam" id="PF01261">
    <property type="entry name" value="AP_endonuc_2"/>
    <property type="match status" value="1"/>
</dbReference>
<dbReference type="GO" id="GO:0005634">
    <property type="term" value="C:nucleus"/>
    <property type="evidence" value="ECO:0007669"/>
    <property type="project" value="EnsemblFungi"/>
</dbReference>
<dbReference type="InterPro" id="IPR018246">
    <property type="entry name" value="AP_endonuc_F2_Zn_BS"/>
</dbReference>
<comment type="cofactor">
    <cofactor evidence="1">
        <name>Zn(2+)</name>
        <dbReference type="ChEBI" id="CHEBI:29105"/>
    </cofactor>
</comment>
<dbReference type="PROSITE" id="PS00730">
    <property type="entry name" value="AP_NUCLEASE_F2_2"/>
    <property type="match status" value="1"/>
</dbReference>
<keyword evidence="10" id="KW-0255">Endonuclease</keyword>
<keyword evidence="8" id="KW-0234">DNA repair</keyword>
<dbReference type="InterPro" id="IPR013022">
    <property type="entry name" value="Xyl_isomerase-like_TIM-brl"/>
</dbReference>
<evidence type="ECO:0000256" key="6">
    <source>
        <dbReference type="ARBA" id="ARBA00022801"/>
    </source>
</evidence>
<evidence type="ECO:0000256" key="5">
    <source>
        <dbReference type="ARBA" id="ARBA00022763"/>
    </source>
</evidence>
<dbReference type="NCBIfam" id="TIGR00587">
    <property type="entry name" value="nfo"/>
    <property type="match status" value="1"/>
</dbReference>
<dbReference type="PANTHER" id="PTHR21445">
    <property type="entry name" value="ENDONUCLEASE IV ENDODEOXYRIBONUCLEASE IV"/>
    <property type="match status" value="1"/>
</dbReference>
<protein>
    <recommendedName>
        <fullName evidence="3">Apurinic-apyrimidinic endonuclease 1</fullName>
    </recommendedName>
</protein>
<evidence type="ECO:0000256" key="4">
    <source>
        <dbReference type="ARBA" id="ARBA00022723"/>
    </source>
</evidence>
<dbReference type="HAMAP" id="MF_00152">
    <property type="entry name" value="Nfo"/>
    <property type="match status" value="1"/>
</dbReference>
<dbReference type="InterPro" id="IPR036237">
    <property type="entry name" value="Xyl_isomerase-like_sf"/>
</dbReference>
<evidence type="ECO:0000256" key="1">
    <source>
        <dbReference type="ARBA" id="ARBA00001947"/>
    </source>
</evidence>
<sequence>MLAHFQKNIDAAQRTGLLVGAHVSAAGGVEKAVWNAVRIGAPCFGIFVRSQRQWNPPPTAETSIEAFRQLMNLPSKDTHRPLESNPPFPLPFDPLRHVLPHGSYLINLGSPDDDAREKSYQGFLDELKRCEALGIGMYNFHPGSALSKATPEATEQSLHRVSQLINRAHGETTFVKAVIENSAGGGGTLGVTFEQIGEIVKGVENKERIGVCLDTCHAFAAGYDLSTDEGYAQVMDSFSSLIGLEYLCAIHLNDSKSPLHSRTDRHENLGHGHIGEAAFRRIAQDPRLRGKPMILETPARENGGELEVYTREVAMMYAFAEQSATP</sequence>
<feature type="domain" description="Xylose isomerase-like TIM barrel" evidence="9">
    <location>
        <begin position="36"/>
        <end position="315"/>
    </location>
</feature>
<keyword evidence="5" id="KW-0227">DNA damage</keyword>
<dbReference type="NCBIfam" id="NF002199">
    <property type="entry name" value="PRK01060.1-4"/>
    <property type="match status" value="1"/>
</dbReference>
<dbReference type="Proteomes" id="UP000070544">
    <property type="component" value="Unassembled WGS sequence"/>
</dbReference>
<dbReference type="GO" id="GO:0008311">
    <property type="term" value="F:double-stranded DNA 3'-5' DNA exonuclease activity"/>
    <property type="evidence" value="ECO:0007669"/>
    <property type="project" value="EnsemblFungi"/>
</dbReference>
<accession>A0A139AHP7</accession>
<dbReference type="Gene3D" id="3.20.20.150">
    <property type="entry name" value="Divalent-metal-dependent TIM barrel enzymes"/>
    <property type="match status" value="1"/>
</dbReference>
<dbReference type="PROSITE" id="PS00729">
    <property type="entry name" value="AP_NUCLEASE_F2_1"/>
    <property type="match status" value="1"/>
</dbReference>
<evidence type="ECO:0000256" key="7">
    <source>
        <dbReference type="ARBA" id="ARBA00022833"/>
    </source>
</evidence>
<dbReference type="PROSITE" id="PS51432">
    <property type="entry name" value="AP_NUCLEASE_F2_4"/>
    <property type="match status" value="1"/>
</dbReference>
<dbReference type="STRING" id="1344416.A0A139AHP7"/>
<gene>
    <name evidence="10" type="ORF">M427DRAFT_97929</name>
</gene>
<evidence type="ECO:0000256" key="2">
    <source>
        <dbReference type="ARBA" id="ARBA00005340"/>
    </source>
</evidence>
<dbReference type="GO" id="GO:0003677">
    <property type="term" value="F:DNA binding"/>
    <property type="evidence" value="ECO:0007669"/>
    <property type="project" value="InterPro"/>
</dbReference>
<dbReference type="GO" id="GO:0017005">
    <property type="term" value="F:3'-tyrosyl-DNA phosphodiesterase activity"/>
    <property type="evidence" value="ECO:0007669"/>
    <property type="project" value="EnsemblFungi"/>
</dbReference>
<dbReference type="OrthoDB" id="7663182at2759"/>
<dbReference type="GO" id="GO:0006284">
    <property type="term" value="P:base-excision repair"/>
    <property type="evidence" value="ECO:0007669"/>
    <property type="project" value="EnsemblFungi"/>
</dbReference>
<dbReference type="SUPFAM" id="SSF51658">
    <property type="entry name" value="Xylose isomerase-like"/>
    <property type="match status" value="1"/>
</dbReference>
<dbReference type="AlphaFoldDB" id="A0A139AHP7"/>
<evidence type="ECO:0000313" key="10">
    <source>
        <dbReference type="EMBL" id="KXS16351.1"/>
    </source>
</evidence>
<dbReference type="InterPro" id="IPR001719">
    <property type="entry name" value="AP_endonuc_2"/>
</dbReference>
<dbReference type="EMBL" id="KQ965754">
    <property type="protein sequence ID" value="KXS16351.1"/>
    <property type="molecule type" value="Genomic_DNA"/>
</dbReference>